<protein>
    <recommendedName>
        <fullName evidence="5">LppX_LprAFG lipoprotein</fullName>
    </recommendedName>
</protein>
<accession>A0ABR9KUW1</accession>
<evidence type="ECO:0000256" key="1">
    <source>
        <dbReference type="SAM" id="MobiDB-lite"/>
    </source>
</evidence>
<organism evidence="3 4">
    <name type="scientific">Nonomuraea africana</name>
    <dbReference type="NCBI Taxonomy" id="46171"/>
    <lineage>
        <taxon>Bacteria</taxon>
        <taxon>Bacillati</taxon>
        <taxon>Actinomycetota</taxon>
        <taxon>Actinomycetes</taxon>
        <taxon>Streptosporangiales</taxon>
        <taxon>Streptosporangiaceae</taxon>
        <taxon>Nonomuraea</taxon>
    </lineage>
</organism>
<sequence>MKRIIIGLALTTGVALVGAAPAQAAPKADPVKALKAQFTPGKGVTFSSVVRMGGSGETLITTRENGTIGFDKSGPAASDITFKMQLDPTLKALLEEEDQASFAVLAKPTRTISVKGKTYVSGSMVAQVLPEGKTWVRYTGAASTNRGEGAFLDVFEPATLKTLVAGASSYRNGVAKGTISTAKLRSVSRTFRSGGDSIGAKKITWALWINAKGQVTRVSAKMAVPMRGVTLEMTQDSRFSGWGAKVAISAPPSAQVVDSKDLGEDAPTPGLPDVLNEVKQ</sequence>
<proteinExistence type="predicted"/>
<keyword evidence="2" id="KW-0732">Signal</keyword>
<evidence type="ECO:0000256" key="2">
    <source>
        <dbReference type="SAM" id="SignalP"/>
    </source>
</evidence>
<comment type="caution">
    <text evidence="3">The sequence shown here is derived from an EMBL/GenBank/DDBJ whole genome shotgun (WGS) entry which is preliminary data.</text>
</comment>
<dbReference type="Gene3D" id="2.50.20.20">
    <property type="match status" value="1"/>
</dbReference>
<evidence type="ECO:0008006" key="5">
    <source>
        <dbReference type="Google" id="ProtNLM"/>
    </source>
</evidence>
<dbReference type="Proteomes" id="UP000661607">
    <property type="component" value="Unassembled WGS sequence"/>
</dbReference>
<keyword evidence="4" id="KW-1185">Reference proteome</keyword>
<dbReference type="EMBL" id="JADBEF010000001">
    <property type="protein sequence ID" value="MBE1565515.1"/>
    <property type="molecule type" value="Genomic_DNA"/>
</dbReference>
<feature type="chain" id="PRO_5045361747" description="LppX_LprAFG lipoprotein" evidence="2">
    <location>
        <begin position="25"/>
        <end position="280"/>
    </location>
</feature>
<feature type="region of interest" description="Disordered" evidence="1">
    <location>
        <begin position="254"/>
        <end position="280"/>
    </location>
</feature>
<reference evidence="3 4" key="1">
    <citation type="submission" date="2020-10" db="EMBL/GenBank/DDBJ databases">
        <title>Sequencing the genomes of 1000 actinobacteria strains.</title>
        <authorList>
            <person name="Klenk H.-P."/>
        </authorList>
    </citation>
    <scope>NUCLEOTIDE SEQUENCE [LARGE SCALE GENOMIC DNA]</scope>
    <source>
        <strain evidence="3 4">DSM 43748</strain>
    </source>
</reference>
<feature type="signal peptide" evidence="2">
    <location>
        <begin position="1"/>
        <end position="24"/>
    </location>
</feature>
<gene>
    <name evidence="3" type="ORF">H4W81_008294</name>
</gene>
<dbReference type="RefSeq" id="WP_192779708.1">
    <property type="nucleotide sequence ID" value="NZ_BAAASY010000016.1"/>
</dbReference>
<name>A0ABR9KUW1_9ACTN</name>
<evidence type="ECO:0000313" key="4">
    <source>
        <dbReference type="Proteomes" id="UP000661607"/>
    </source>
</evidence>
<evidence type="ECO:0000313" key="3">
    <source>
        <dbReference type="EMBL" id="MBE1565515.1"/>
    </source>
</evidence>